<dbReference type="Pfam" id="PF10076">
    <property type="entry name" value="Phage_Mu_Gp48"/>
    <property type="match status" value="1"/>
</dbReference>
<dbReference type="EMBL" id="AP019697">
    <property type="protein sequence ID" value="BBK24926.1"/>
    <property type="molecule type" value="Genomic_DNA"/>
</dbReference>
<evidence type="ECO:0000313" key="2">
    <source>
        <dbReference type="Proteomes" id="UP000320585"/>
    </source>
</evidence>
<dbReference type="GeneID" id="92716080"/>
<evidence type="ECO:0008006" key="3">
    <source>
        <dbReference type="Google" id="ProtNLM"/>
    </source>
</evidence>
<accession>A0A8D5A5M3</accession>
<protein>
    <recommendedName>
        <fullName evidence="3">DUF2313 domain-containing protein</fullName>
    </recommendedName>
</protein>
<sequence length="216" mass="24567">MSLIRSRPVDISLYLPGFLTKSAEYKAGLDAESGEHERMRIVLLDIEKQFNVKTVDWGINLWEDLYAINQDRSKSSLISRRDVVLAKMVPPSVVNEPFMDRLVNAYVADKKAEIVSYIDEYRIEILYHGGQILDYDNLRKSIREYLPAHLGYKLVTFTSGDLYFHAAGIVQNYKKITVDMDSSVHLEAADTTIHYAGQVVHNYRKLSISGGVLNHG</sequence>
<organism evidence="1 2">
    <name type="scientific">Dialister hominis</name>
    <dbReference type="NCBI Taxonomy" id="2582419"/>
    <lineage>
        <taxon>Bacteria</taxon>
        <taxon>Bacillati</taxon>
        <taxon>Bacillota</taxon>
        <taxon>Negativicutes</taxon>
        <taxon>Veillonellales</taxon>
        <taxon>Veillonellaceae</taxon>
        <taxon>Dialister</taxon>
    </lineage>
</organism>
<dbReference type="OrthoDB" id="1629754at2"/>
<keyword evidence="2" id="KW-1185">Reference proteome</keyword>
<evidence type="ECO:0000313" key="1">
    <source>
        <dbReference type="EMBL" id="BBK24926.1"/>
    </source>
</evidence>
<name>A0A8D5A5M3_9FIRM</name>
<reference evidence="2" key="1">
    <citation type="submission" date="2019-05" db="EMBL/GenBank/DDBJ databases">
        <title>Complete genome sequencing of Dialister sp. strain 5BBH33.</title>
        <authorList>
            <person name="Sakamoto M."/>
            <person name="Murakami T."/>
            <person name="Mori H."/>
        </authorList>
    </citation>
    <scope>NUCLEOTIDE SEQUENCE [LARGE SCALE GENOMIC DNA]</scope>
    <source>
        <strain evidence="2">5BBH33</strain>
    </source>
</reference>
<dbReference type="KEGG" id="dho:Dia5BBH33_08610"/>
<dbReference type="Proteomes" id="UP000320585">
    <property type="component" value="Chromosome"/>
</dbReference>
<dbReference type="RefSeq" id="WP_143332450.1">
    <property type="nucleotide sequence ID" value="NZ_AP019697.1"/>
</dbReference>
<dbReference type="InterPro" id="IPR018755">
    <property type="entry name" value="Phage_Mu_Gp48"/>
</dbReference>
<dbReference type="AlphaFoldDB" id="A0A8D5A5M3"/>
<gene>
    <name evidence="1" type="ORF">Dia5BBH33_08610</name>
</gene>
<proteinExistence type="predicted"/>